<dbReference type="AlphaFoldDB" id="A0A7W9IGC8"/>
<accession>A0A7W9IGC8</accession>
<organism evidence="4 5">
    <name type="scientific">Streptosporangium becharense</name>
    <dbReference type="NCBI Taxonomy" id="1816182"/>
    <lineage>
        <taxon>Bacteria</taxon>
        <taxon>Bacillati</taxon>
        <taxon>Actinomycetota</taxon>
        <taxon>Actinomycetes</taxon>
        <taxon>Streptosporangiales</taxon>
        <taxon>Streptosporangiaceae</taxon>
        <taxon>Streptosporangium</taxon>
    </lineage>
</organism>
<feature type="signal peptide" evidence="3">
    <location>
        <begin position="1"/>
        <end position="25"/>
    </location>
</feature>
<evidence type="ECO:0008006" key="6">
    <source>
        <dbReference type="Google" id="ProtNLM"/>
    </source>
</evidence>
<evidence type="ECO:0000256" key="3">
    <source>
        <dbReference type="SAM" id="SignalP"/>
    </source>
</evidence>
<keyword evidence="2" id="KW-1133">Transmembrane helix</keyword>
<proteinExistence type="predicted"/>
<protein>
    <recommendedName>
        <fullName evidence="6">Peptidase</fullName>
    </recommendedName>
</protein>
<keyword evidence="2" id="KW-0812">Transmembrane</keyword>
<feature type="region of interest" description="Disordered" evidence="1">
    <location>
        <begin position="189"/>
        <end position="254"/>
    </location>
</feature>
<dbReference type="RefSeq" id="WP_184537792.1">
    <property type="nucleotide sequence ID" value="NZ_JACHMP010000001.1"/>
</dbReference>
<keyword evidence="5" id="KW-1185">Reference proteome</keyword>
<feature type="chain" id="PRO_5031441355" description="Peptidase" evidence="3">
    <location>
        <begin position="26"/>
        <end position="287"/>
    </location>
</feature>
<reference evidence="4 5" key="1">
    <citation type="submission" date="2020-08" db="EMBL/GenBank/DDBJ databases">
        <title>Sequencing the genomes of 1000 actinobacteria strains.</title>
        <authorList>
            <person name="Klenk H.-P."/>
        </authorList>
    </citation>
    <scope>NUCLEOTIDE SEQUENCE [LARGE SCALE GENOMIC DNA]</scope>
    <source>
        <strain evidence="4 5">DSM 46887</strain>
    </source>
</reference>
<keyword evidence="2" id="KW-0472">Membrane</keyword>
<evidence type="ECO:0000256" key="1">
    <source>
        <dbReference type="SAM" id="MobiDB-lite"/>
    </source>
</evidence>
<dbReference type="Proteomes" id="UP000540685">
    <property type="component" value="Unassembled WGS sequence"/>
</dbReference>
<keyword evidence="3" id="KW-0732">Signal</keyword>
<feature type="transmembrane region" description="Helical" evidence="2">
    <location>
        <begin position="261"/>
        <end position="279"/>
    </location>
</feature>
<dbReference type="EMBL" id="JACHMP010000001">
    <property type="protein sequence ID" value="MBB5819816.1"/>
    <property type="molecule type" value="Genomic_DNA"/>
</dbReference>
<sequence>MRIRSILSLVALAGGLAPLCQPAHAVVSKPQQGVIVATDIVDYRCTTTGVAEKQDIKVKVELMMPPDATPGKQMTIEWRGVYVDDTSALKAPATGLADGTELYAYASISGFPGLTSATGVGEIDTLSAGQTIPLPMTTVSLKTTPSSTGTATVRPAAINFGTRTNEPSIQCEVRNPTALTTYTLTVASADDRPADSVPVTPSPQPSDTATASADDQSPDDPAPVTSSSRPTDAEEGGRVIETPSGGAATGGGGQAGPDGRVLVLTGFLLILAAGTGLLLRRRSPSRG</sequence>
<name>A0A7W9IGC8_9ACTN</name>
<comment type="caution">
    <text evidence="4">The sequence shown here is derived from an EMBL/GenBank/DDBJ whole genome shotgun (WGS) entry which is preliminary data.</text>
</comment>
<feature type="compositionally biased region" description="Low complexity" evidence="1">
    <location>
        <begin position="205"/>
        <end position="215"/>
    </location>
</feature>
<evidence type="ECO:0000313" key="5">
    <source>
        <dbReference type="Proteomes" id="UP000540685"/>
    </source>
</evidence>
<evidence type="ECO:0000256" key="2">
    <source>
        <dbReference type="SAM" id="Phobius"/>
    </source>
</evidence>
<evidence type="ECO:0000313" key="4">
    <source>
        <dbReference type="EMBL" id="MBB5819816.1"/>
    </source>
</evidence>
<gene>
    <name evidence="4" type="ORF">F4562_002878</name>
</gene>